<dbReference type="RefSeq" id="WP_091967733.1">
    <property type="nucleotide sequence ID" value="NZ_FOGZ01000004.1"/>
</dbReference>
<organism evidence="2 3">
    <name type="scientific">Propionibacterium cyclohexanicum</name>
    <dbReference type="NCBI Taxonomy" id="64702"/>
    <lineage>
        <taxon>Bacteria</taxon>
        <taxon>Bacillati</taxon>
        <taxon>Actinomycetota</taxon>
        <taxon>Actinomycetes</taxon>
        <taxon>Propionibacteriales</taxon>
        <taxon>Propionibacteriaceae</taxon>
        <taxon>Propionibacterium</taxon>
    </lineage>
</organism>
<reference evidence="2 3" key="1">
    <citation type="submission" date="2016-10" db="EMBL/GenBank/DDBJ databases">
        <authorList>
            <person name="de Groot N.N."/>
        </authorList>
    </citation>
    <scope>NUCLEOTIDE SEQUENCE [LARGE SCALE GENOMIC DNA]</scope>
    <source>
        <strain evidence="2 3">DSM 16859</strain>
    </source>
</reference>
<feature type="domain" description="DUF2087" evidence="1">
    <location>
        <begin position="2"/>
        <end position="67"/>
    </location>
</feature>
<proteinExistence type="predicted"/>
<evidence type="ECO:0000313" key="3">
    <source>
        <dbReference type="Proteomes" id="UP000198815"/>
    </source>
</evidence>
<dbReference type="Proteomes" id="UP000198815">
    <property type="component" value="Unassembled WGS sequence"/>
</dbReference>
<sequence length="71" mass="8354">MTAIPRKRQFLAELLKFSAAKFKENIVYSEAEVNIILAGIIDDKAWLRRMLVDYGYLQRDPYGKSYRLRQA</sequence>
<keyword evidence="3" id="KW-1185">Reference proteome</keyword>
<evidence type="ECO:0000259" key="1">
    <source>
        <dbReference type="Pfam" id="PF09860"/>
    </source>
</evidence>
<dbReference type="EMBL" id="FOGZ01000004">
    <property type="protein sequence ID" value="SER62091.1"/>
    <property type="molecule type" value="Genomic_DNA"/>
</dbReference>
<evidence type="ECO:0000313" key="2">
    <source>
        <dbReference type="EMBL" id="SER62091.1"/>
    </source>
</evidence>
<accession>A0A1H9QNC2</accession>
<dbReference type="STRING" id="64702.SAMN05443377_10426"/>
<dbReference type="Pfam" id="PF09860">
    <property type="entry name" value="DUF2087"/>
    <property type="match status" value="1"/>
</dbReference>
<dbReference type="AlphaFoldDB" id="A0A1H9QNC2"/>
<protein>
    <recommendedName>
        <fullName evidence="1">DUF2087 domain-containing protein</fullName>
    </recommendedName>
</protein>
<gene>
    <name evidence="2" type="ORF">SAMN05443377_10426</name>
</gene>
<dbReference type="InterPro" id="IPR018656">
    <property type="entry name" value="DUF2087"/>
</dbReference>
<name>A0A1H9QNC2_9ACTN</name>
<dbReference type="OrthoDB" id="529288at2"/>